<dbReference type="Gene3D" id="3.40.710.10">
    <property type="entry name" value="DD-peptidase/beta-lactamase superfamily"/>
    <property type="match status" value="1"/>
</dbReference>
<dbReference type="SUPFAM" id="SSF56601">
    <property type="entry name" value="beta-lactamase/transpeptidase-like"/>
    <property type="match status" value="1"/>
</dbReference>
<reference evidence="1" key="2">
    <citation type="submission" date="2020-09" db="EMBL/GenBank/DDBJ databases">
        <authorList>
            <person name="Sun Q."/>
            <person name="Ohkuma M."/>
        </authorList>
    </citation>
    <scope>NUCLEOTIDE SEQUENCE</scope>
    <source>
        <strain evidence="1">JCM 3051</strain>
    </source>
</reference>
<evidence type="ECO:0000313" key="1">
    <source>
        <dbReference type="EMBL" id="GGM19924.1"/>
    </source>
</evidence>
<keyword evidence="2" id="KW-1185">Reference proteome</keyword>
<sequence length="259" mass="28006">MAAFGQLYLQGGVWAGEQLVPAEWVAAATSRQVDSGPHDWPEWQQGYGFQFWRSRHGAYRADGAFGQYIVVWPEKDLVVAITSGLANLQSVHDVLWGALLPDDVWDTPVSQHAPQEAGPLELELATPSGKATSPSAPDGVVLDLTANDLGVRSLTLGRSDDGGTELVLTGADSEHRVRFGHGEWTQGVLALGDEPSDVAAAAAWTDESTWRGRVLFLGTPFEWRVVLRFGGEAVRVAVDRNVAFGERRLLHTTGTVRPA</sequence>
<accession>A0A8H9GGS4</accession>
<dbReference type="InterPro" id="IPR012338">
    <property type="entry name" value="Beta-lactam/transpept-like"/>
</dbReference>
<evidence type="ECO:0008006" key="3">
    <source>
        <dbReference type="Google" id="ProtNLM"/>
    </source>
</evidence>
<reference evidence="1" key="1">
    <citation type="journal article" date="2014" name="Int. J. Syst. Evol. Microbiol.">
        <title>Complete genome sequence of Corynebacterium casei LMG S-19264T (=DSM 44701T), isolated from a smear-ripened cheese.</title>
        <authorList>
            <consortium name="US DOE Joint Genome Institute (JGI-PGF)"/>
            <person name="Walter F."/>
            <person name="Albersmeier A."/>
            <person name="Kalinowski J."/>
            <person name="Ruckert C."/>
        </authorList>
    </citation>
    <scope>NUCLEOTIDE SEQUENCE</scope>
    <source>
        <strain evidence="1">JCM 3051</strain>
    </source>
</reference>
<dbReference type="InterPro" id="IPR050789">
    <property type="entry name" value="Diverse_Enzym_Activities"/>
</dbReference>
<evidence type="ECO:0000313" key="2">
    <source>
        <dbReference type="Proteomes" id="UP000655589"/>
    </source>
</evidence>
<gene>
    <name evidence="1" type="ORF">GCM10010102_14420</name>
</gene>
<proteinExistence type="predicted"/>
<comment type="caution">
    <text evidence="1">The sequence shown here is derived from an EMBL/GenBank/DDBJ whole genome shotgun (WGS) entry which is preliminary data.</text>
</comment>
<dbReference type="Proteomes" id="UP000655589">
    <property type="component" value="Unassembled WGS sequence"/>
</dbReference>
<dbReference type="PANTHER" id="PTHR43283">
    <property type="entry name" value="BETA-LACTAMASE-RELATED"/>
    <property type="match status" value="1"/>
</dbReference>
<dbReference type="PANTHER" id="PTHR43283:SF7">
    <property type="entry name" value="BETA-LACTAMASE-RELATED DOMAIN-CONTAINING PROTEIN"/>
    <property type="match status" value="1"/>
</dbReference>
<organism evidence="1 2">
    <name type="scientific">Promicromonospora citrea</name>
    <dbReference type="NCBI Taxonomy" id="43677"/>
    <lineage>
        <taxon>Bacteria</taxon>
        <taxon>Bacillati</taxon>
        <taxon>Actinomycetota</taxon>
        <taxon>Actinomycetes</taxon>
        <taxon>Micrococcales</taxon>
        <taxon>Promicromonosporaceae</taxon>
        <taxon>Promicromonospora</taxon>
    </lineage>
</organism>
<protein>
    <recommendedName>
        <fullName evidence="3">Beta-lactamase</fullName>
    </recommendedName>
</protein>
<dbReference type="EMBL" id="BMPT01000004">
    <property type="protein sequence ID" value="GGM19924.1"/>
    <property type="molecule type" value="Genomic_DNA"/>
</dbReference>
<name>A0A8H9GGS4_9MICO</name>
<dbReference type="AlphaFoldDB" id="A0A8H9GGS4"/>